<dbReference type="GO" id="GO:0016279">
    <property type="term" value="F:protein-lysine N-methyltransferase activity"/>
    <property type="evidence" value="ECO:0007669"/>
    <property type="project" value="InterPro"/>
</dbReference>
<accession>A0A0U4VT45</accession>
<dbReference type="InterPro" id="IPR029063">
    <property type="entry name" value="SAM-dependent_MTases_sf"/>
</dbReference>
<gene>
    <name evidence="5" type="ORF">APT59_19655</name>
</gene>
<dbReference type="KEGG" id="por:APT59_19655"/>
<keyword evidence="4" id="KW-0472">Membrane</keyword>
<keyword evidence="3" id="KW-0949">S-adenosyl-L-methionine</keyword>
<dbReference type="InterPro" id="IPR026170">
    <property type="entry name" value="FAM173A/B"/>
</dbReference>
<feature type="transmembrane region" description="Helical" evidence="4">
    <location>
        <begin position="12"/>
        <end position="33"/>
    </location>
</feature>
<sequence length="256" mass="28733">MLAHLASRYPLLLAVLVQLAALVLAVVGIRLWAGFTGQRPSLLLLVCLQAVLAALLGERLGLARWWVFINLLFAPALYLVSGRGLSAGIAALGFLLLLLLNWNSLRERVPLYLTGRQTRERLAELLAEREPTFRFVDLGCGLGDTLVDLSRRFPQATFVGVETAPLSFALAWLRCLPRRNCQVRYRDLWRVELGEFDVVYCFLSPAPMPRLGDKARTEQRAGSWLISNTFEIPGQPADRVLEVGDLRGSRLLLWRR</sequence>
<dbReference type="SUPFAM" id="SSF53335">
    <property type="entry name" value="S-adenosyl-L-methionine-dependent methyltransferases"/>
    <property type="match status" value="1"/>
</dbReference>
<feature type="transmembrane region" description="Helical" evidence="4">
    <location>
        <begin position="87"/>
        <end position="105"/>
    </location>
</feature>
<feature type="transmembrane region" description="Helical" evidence="4">
    <location>
        <begin position="40"/>
        <end position="57"/>
    </location>
</feature>
<evidence type="ECO:0000313" key="5">
    <source>
        <dbReference type="EMBL" id="ALZ86311.1"/>
    </source>
</evidence>
<organism evidence="5 6">
    <name type="scientific">Pseudomonas oryzihabitans</name>
    <dbReference type="NCBI Taxonomy" id="47885"/>
    <lineage>
        <taxon>Bacteria</taxon>
        <taxon>Pseudomonadati</taxon>
        <taxon>Pseudomonadota</taxon>
        <taxon>Gammaproteobacteria</taxon>
        <taxon>Pseudomonadales</taxon>
        <taxon>Pseudomonadaceae</taxon>
        <taxon>Pseudomonas</taxon>
    </lineage>
</organism>
<dbReference type="AlphaFoldDB" id="A0A0U4VT45"/>
<keyword evidence="4" id="KW-0812">Transmembrane</keyword>
<keyword evidence="2 5" id="KW-0808">Transferase</keyword>
<protein>
    <submittedName>
        <fullName evidence="5">Trans-aconitate methyltransferase</fullName>
    </submittedName>
</protein>
<keyword evidence="1 5" id="KW-0489">Methyltransferase</keyword>
<dbReference type="Proteomes" id="UP000064137">
    <property type="component" value="Chromosome"/>
</dbReference>
<dbReference type="EMBL" id="CP013987">
    <property type="protein sequence ID" value="ALZ86311.1"/>
    <property type="molecule type" value="Genomic_DNA"/>
</dbReference>
<evidence type="ECO:0000256" key="2">
    <source>
        <dbReference type="ARBA" id="ARBA00022679"/>
    </source>
</evidence>
<dbReference type="RefSeq" id="WP_059316403.1">
    <property type="nucleotide sequence ID" value="NZ_CP013987.1"/>
</dbReference>
<name>A0A0U4VT45_9PSED</name>
<dbReference type="PANTHER" id="PTHR13610:SF9">
    <property type="entry name" value="FI06469P"/>
    <property type="match status" value="1"/>
</dbReference>
<dbReference type="GO" id="GO:0032259">
    <property type="term" value="P:methylation"/>
    <property type="evidence" value="ECO:0007669"/>
    <property type="project" value="UniProtKB-KW"/>
</dbReference>
<evidence type="ECO:0000256" key="4">
    <source>
        <dbReference type="SAM" id="Phobius"/>
    </source>
</evidence>
<dbReference type="OrthoDB" id="5611641at2"/>
<evidence type="ECO:0000313" key="6">
    <source>
        <dbReference type="Proteomes" id="UP000064137"/>
    </source>
</evidence>
<dbReference type="Gene3D" id="3.40.50.150">
    <property type="entry name" value="Vaccinia Virus protein VP39"/>
    <property type="match status" value="1"/>
</dbReference>
<evidence type="ECO:0000256" key="3">
    <source>
        <dbReference type="ARBA" id="ARBA00022691"/>
    </source>
</evidence>
<proteinExistence type="predicted"/>
<keyword evidence="4" id="KW-1133">Transmembrane helix</keyword>
<dbReference type="PANTHER" id="PTHR13610">
    <property type="entry name" value="METHYLTRANSFERASE DOMAIN-CONTAINING PROTEIN"/>
    <property type="match status" value="1"/>
</dbReference>
<evidence type="ECO:0000256" key="1">
    <source>
        <dbReference type="ARBA" id="ARBA00022603"/>
    </source>
</evidence>
<reference evidence="5 6" key="1">
    <citation type="submission" date="2016-01" db="EMBL/GenBank/DDBJ databases">
        <title>Annotation of Pseudomonas oryzihabitans USDA-ARS-USMARC-56511.</title>
        <authorList>
            <person name="Harhay G.P."/>
            <person name="Harhay D.M."/>
            <person name="Smith T.P.L."/>
            <person name="Bono J.L."/>
            <person name="Heaton M.P."/>
            <person name="Clawson M.L."/>
            <person name="Chitko-Mckown C.G."/>
            <person name="Capik S.F."/>
            <person name="DeDonder K.D."/>
            <person name="Apley M.D."/>
            <person name="Lubbers B.V."/>
            <person name="White B.J."/>
            <person name="Larson R.L."/>
        </authorList>
    </citation>
    <scope>NUCLEOTIDE SEQUENCE [LARGE SCALE GENOMIC DNA]</scope>
    <source>
        <strain evidence="5 6">USDA-ARS-USMARC-56511</strain>
    </source>
</reference>